<dbReference type="InterPro" id="IPR000905">
    <property type="entry name" value="Gcp-like_dom"/>
</dbReference>
<dbReference type="RefSeq" id="WP_087861233.1">
    <property type="nucleotide sequence ID" value="NZ_LT859958.1"/>
</dbReference>
<dbReference type="Gene3D" id="3.30.420.40">
    <property type="match status" value="2"/>
</dbReference>
<dbReference type="Pfam" id="PF00814">
    <property type="entry name" value="TsaD"/>
    <property type="match status" value="1"/>
</dbReference>
<feature type="domain" description="Gcp-like" evidence="1">
    <location>
        <begin position="30"/>
        <end position="138"/>
    </location>
</feature>
<organism evidence="2 3">
    <name type="scientific">Candidatus Brevifilum fermentans</name>
    <dbReference type="NCBI Taxonomy" id="1986204"/>
    <lineage>
        <taxon>Bacteria</taxon>
        <taxon>Bacillati</taxon>
        <taxon>Chloroflexota</taxon>
        <taxon>Anaerolineae</taxon>
        <taxon>Anaerolineales</taxon>
        <taxon>Anaerolineaceae</taxon>
        <taxon>Candidatus Brevifilum</taxon>
    </lineage>
</organism>
<dbReference type="EMBL" id="LT859958">
    <property type="protein sequence ID" value="SMX53285.1"/>
    <property type="molecule type" value="Genomic_DNA"/>
</dbReference>
<keyword evidence="3" id="KW-1185">Reference proteome</keyword>
<evidence type="ECO:0000313" key="2">
    <source>
        <dbReference type="EMBL" id="SMX53285.1"/>
    </source>
</evidence>
<dbReference type="CDD" id="cd24032">
    <property type="entry name" value="ASKHA_NBD_TsaB"/>
    <property type="match status" value="1"/>
</dbReference>
<dbReference type="InterPro" id="IPR043129">
    <property type="entry name" value="ATPase_NBD"/>
</dbReference>
<evidence type="ECO:0000313" key="3">
    <source>
        <dbReference type="Proteomes" id="UP000195514"/>
    </source>
</evidence>
<name>A0A1Y6K0R9_9CHLR</name>
<dbReference type="PANTHER" id="PTHR11735">
    <property type="entry name" value="TRNA N6-ADENOSINE THREONYLCARBAMOYLTRANSFERASE"/>
    <property type="match status" value="1"/>
</dbReference>
<evidence type="ECO:0000259" key="1">
    <source>
        <dbReference type="Pfam" id="PF00814"/>
    </source>
</evidence>
<sequence length="222" mass="23782">MLFALDTSTSWISLALFDGTFLRYEVTWETQHHHTVELAPALERMIKSTGIKPSELTGLAVATGPGSFTSLRIGVSFIKGMALAVNIPLVGIPSLDVIAKAQPLDERPMVAVLHAGRQRLACGTYHVVGGEWVAQGEPVVLDARDLVKTIESPTLICGELSAEARAIIGRRWKNACLLPPERCLRRAGFLAALGWARLQAGDTDDPASLAPTYLSTTSAIPG</sequence>
<dbReference type="Proteomes" id="UP000195514">
    <property type="component" value="Chromosome I"/>
</dbReference>
<dbReference type="SUPFAM" id="SSF53067">
    <property type="entry name" value="Actin-like ATPase domain"/>
    <property type="match status" value="2"/>
</dbReference>
<dbReference type="InterPro" id="IPR022496">
    <property type="entry name" value="T6A_TsaB"/>
</dbReference>
<dbReference type="KEGG" id="abat:CFX1CAM_0219"/>
<proteinExistence type="predicted"/>
<dbReference type="GO" id="GO:0005829">
    <property type="term" value="C:cytosol"/>
    <property type="evidence" value="ECO:0007669"/>
    <property type="project" value="TreeGrafter"/>
</dbReference>
<dbReference type="PANTHER" id="PTHR11735:SF11">
    <property type="entry name" value="TRNA THREONYLCARBAMOYLADENOSINE BIOSYNTHESIS PROTEIN TSAB"/>
    <property type="match status" value="1"/>
</dbReference>
<accession>A0A1Y6K0R9</accession>
<dbReference type="OrthoDB" id="9784166at2"/>
<reference evidence="3" key="1">
    <citation type="submission" date="2017-05" db="EMBL/GenBank/DDBJ databases">
        <authorList>
            <person name="Kirkegaard R."/>
            <person name="Mcilroy J S."/>
        </authorList>
    </citation>
    <scope>NUCLEOTIDE SEQUENCE [LARGE SCALE GENOMIC DNA]</scope>
</reference>
<dbReference type="NCBIfam" id="TIGR03725">
    <property type="entry name" value="T6A_YeaZ"/>
    <property type="match status" value="1"/>
</dbReference>
<dbReference type="GO" id="GO:0002949">
    <property type="term" value="P:tRNA threonylcarbamoyladenosine modification"/>
    <property type="evidence" value="ECO:0007669"/>
    <property type="project" value="InterPro"/>
</dbReference>
<gene>
    <name evidence="2" type="ORF">CFX1CAM_0219</name>
</gene>
<dbReference type="AlphaFoldDB" id="A0A1Y6K0R9"/>
<protein>
    <submittedName>
        <fullName evidence="2">Peptidase M22 family protein</fullName>
    </submittedName>
</protein>